<dbReference type="InterPro" id="IPR000754">
    <property type="entry name" value="Ribosomal_uS9"/>
</dbReference>
<dbReference type="PROSITE" id="PS00360">
    <property type="entry name" value="RIBOSOMAL_S9"/>
    <property type="match status" value="1"/>
</dbReference>
<keyword evidence="6" id="KW-1185">Reference proteome</keyword>
<comment type="caution">
    <text evidence="5">The sequence shown here is derived from an EMBL/GenBank/DDBJ whole genome shotgun (WGS) entry which is preliminary data.</text>
</comment>
<dbReference type="GO" id="GO:0006412">
    <property type="term" value="P:translation"/>
    <property type="evidence" value="ECO:0007669"/>
    <property type="project" value="InterPro"/>
</dbReference>
<dbReference type="GO" id="GO:0005763">
    <property type="term" value="C:mitochondrial small ribosomal subunit"/>
    <property type="evidence" value="ECO:0007669"/>
    <property type="project" value="TreeGrafter"/>
</dbReference>
<evidence type="ECO:0000256" key="2">
    <source>
        <dbReference type="ARBA" id="ARBA00022980"/>
    </source>
</evidence>
<dbReference type="PANTHER" id="PTHR21569">
    <property type="entry name" value="RIBOSOMAL PROTEIN S9"/>
    <property type="match status" value="1"/>
</dbReference>
<dbReference type="Gene3D" id="3.30.230.10">
    <property type="match status" value="1"/>
</dbReference>
<dbReference type="InterPro" id="IPR020568">
    <property type="entry name" value="Ribosomal_Su5_D2-typ_SF"/>
</dbReference>
<dbReference type="SUPFAM" id="SSF54211">
    <property type="entry name" value="Ribosomal protein S5 domain 2-like"/>
    <property type="match status" value="1"/>
</dbReference>
<evidence type="ECO:0000313" key="6">
    <source>
        <dbReference type="Proteomes" id="UP000308730"/>
    </source>
</evidence>
<protein>
    <submittedName>
        <fullName evidence="5">Uncharacterized protein</fullName>
    </submittedName>
</protein>
<gene>
    <name evidence="5" type="ORF">EUX98_g1692</name>
</gene>
<dbReference type="Pfam" id="PF00380">
    <property type="entry name" value="Ribosomal_S9"/>
    <property type="match status" value="1"/>
</dbReference>
<proteinExistence type="inferred from homology"/>
<dbReference type="GO" id="GO:0003735">
    <property type="term" value="F:structural constituent of ribosome"/>
    <property type="evidence" value="ECO:0007669"/>
    <property type="project" value="InterPro"/>
</dbReference>
<comment type="similarity">
    <text evidence="1 4">Belongs to the universal ribosomal protein uS9 family.</text>
</comment>
<dbReference type="InterPro" id="IPR014721">
    <property type="entry name" value="Ribsml_uS5_D2-typ_fold_subgr"/>
</dbReference>
<organism evidence="5 6">
    <name type="scientific">Antrodiella citrinella</name>
    <dbReference type="NCBI Taxonomy" id="2447956"/>
    <lineage>
        <taxon>Eukaryota</taxon>
        <taxon>Fungi</taxon>
        <taxon>Dikarya</taxon>
        <taxon>Basidiomycota</taxon>
        <taxon>Agaricomycotina</taxon>
        <taxon>Agaricomycetes</taxon>
        <taxon>Polyporales</taxon>
        <taxon>Steccherinaceae</taxon>
        <taxon>Antrodiella</taxon>
    </lineage>
</organism>
<evidence type="ECO:0000256" key="1">
    <source>
        <dbReference type="ARBA" id="ARBA00005251"/>
    </source>
</evidence>
<dbReference type="GO" id="GO:0003723">
    <property type="term" value="F:RNA binding"/>
    <property type="evidence" value="ECO:0007669"/>
    <property type="project" value="TreeGrafter"/>
</dbReference>
<dbReference type="Proteomes" id="UP000308730">
    <property type="component" value="Unassembled WGS sequence"/>
</dbReference>
<dbReference type="PANTHER" id="PTHR21569:SF1">
    <property type="entry name" value="SMALL RIBOSOMAL SUBUNIT PROTEIN US9M"/>
    <property type="match status" value="1"/>
</dbReference>
<dbReference type="OrthoDB" id="10254627at2759"/>
<accession>A0A4S4N3V7</accession>
<keyword evidence="3 4" id="KW-0687">Ribonucleoprotein</keyword>
<evidence type="ECO:0000313" key="5">
    <source>
        <dbReference type="EMBL" id="THH32501.1"/>
    </source>
</evidence>
<name>A0A4S4N3V7_9APHY</name>
<dbReference type="AlphaFoldDB" id="A0A4S4N3V7"/>
<dbReference type="EMBL" id="SGPM01000020">
    <property type="protein sequence ID" value="THH32501.1"/>
    <property type="molecule type" value="Genomic_DNA"/>
</dbReference>
<dbReference type="InterPro" id="IPR020574">
    <property type="entry name" value="Ribosomal_uS9_CS"/>
</dbReference>
<keyword evidence="2 4" id="KW-0689">Ribosomal protein</keyword>
<sequence>MDEAFEYMEQQLPKPESPNFYTGRSAYFDQTNMLEDAISHTRKALTSLHLLPLPKFALDSLPPLQPVWKPQIAMGQAIGMKLKTSRYRKLTDMLNQLDQYKRIALTAGYAELAEMIDQVLVLFERANKEAVLMRGRRKPVKFDEYGRSYTLGKRKESAARVWMIPVKHDPLPKIESLITAVESEPSELEALKQANPDLAAVAIPTAPPAESTRPGNLPVTNILINNVPIIKYFPKTSDRERIVRPFKIAGLLGAYNVFALVRGGGTSGQSGAVAHGIAKGLAGHVPEVSEVLRKAKLLRRDPRMVERKKTGLLKARKARTWVRR</sequence>
<evidence type="ECO:0000256" key="4">
    <source>
        <dbReference type="RuleBase" id="RU003815"/>
    </source>
</evidence>
<reference evidence="5 6" key="1">
    <citation type="submission" date="2019-02" db="EMBL/GenBank/DDBJ databases">
        <title>Genome sequencing of the rare red list fungi Antrodiella citrinella (Flaviporus citrinellus).</title>
        <authorList>
            <person name="Buettner E."/>
            <person name="Kellner H."/>
        </authorList>
    </citation>
    <scope>NUCLEOTIDE SEQUENCE [LARGE SCALE GENOMIC DNA]</scope>
    <source>
        <strain evidence="5 6">DSM 108506</strain>
    </source>
</reference>
<evidence type="ECO:0000256" key="3">
    <source>
        <dbReference type="ARBA" id="ARBA00023274"/>
    </source>
</evidence>